<accession>A0ABU5I6X2</accession>
<organism evidence="2 3">
    <name type="scientific">Fulvimarina uroteuthidis</name>
    <dbReference type="NCBI Taxonomy" id="3098149"/>
    <lineage>
        <taxon>Bacteria</taxon>
        <taxon>Pseudomonadati</taxon>
        <taxon>Pseudomonadota</taxon>
        <taxon>Alphaproteobacteria</taxon>
        <taxon>Hyphomicrobiales</taxon>
        <taxon>Aurantimonadaceae</taxon>
        <taxon>Fulvimarina</taxon>
    </lineage>
</organism>
<gene>
    <name evidence="2" type="ORF">U0C82_18590</name>
</gene>
<evidence type="ECO:0000313" key="3">
    <source>
        <dbReference type="Proteomes" id="UP001294412"/>
    </source>
</evidence>
<feature type="region of interest" description="Disordered" evidence="1">
    <location>
        <begin position="37"/>
        <end position="56"/>
    </location>
</feature>
<dbReference type="EMBL" id="JAXLPB010000012">
    <property type="protein sequence ID" value="MDY8111133.1"/>
    <property type="molecule type" value="Genomic_DNA"/>
</dbReference>
<evidence type="ECO:0000256" key="1">
    <source>
        <dbReference type="SAM" id="MobiDB-lite"/>
    </source>
</evidence>
<protein>
    <submittedName>
        <fullName evidence="2">Uncharacterized protein</fullName>
    </submittedName>
</protein>
<evidence type="ECO:0000313" key="2">
    <source>
        <dbReference type="EMBL" id="MDY8111133.1"/>
    </source>
</evidence>
<sequence length="183" mass="19469">MTPFGSIPRRNGVRLIFEPTKMDIAATNADIGIPLRAAGNGRDSNPSGGIPPTQTPISGILSESRFSQVTPAIVISDTIPMIDDRTRARPATSHVQKGKPGSPVEPAIDLDLSISVIFDRSGPATCNTSGSGDPPPEYTSGRIVIDYLAEAFDSEDWRVLGHRCGLLAKALSAMTRARDDEMP</sequence>
<reference evidence="2 3" key="1">
    <citation type="submission" date="2023-12" db="EMBL/GenBank/DDBJ databases">
        <title>Description of Novel Strain Fulvimarina sp. 2208YS6-2-32 isolated from Uroteuthis (Photololigo) edulis.</title>
        <authorList>
            <person name="Park J.-S."/>
        </authorList>
    </citation>
    <scope>NUCLEOTIDE SEQUENCE [LARGE SCALE GENOMIC DNA]</scope>
    <source>
        <strain evidence="2 3">2208YS6-2-32</strain>
    </source>
</reference>
<name>A0ABU5I6X2_9HYPH</name>
<keyword evidence="3" id="KW-1185">Reference proteome</keyword>
<comment type="caution">
    <text evidence="2">The sequence shown here is derived from an EMBL/GenBank/DDBJ whole genome shotgun (WGS) entry which is preliminary data.</text>
</comment>
<dbReference type="Proteomes" id="UP001294412">
    <property type="component" value="Unassembled WGS sequence"/>
</dbReference>
<proteinExistence type="predicted"/>